<dbReference type="GO" id="GO:0005975">
    <property type="term" value="P:carbohydrate metabolic process"/>
    <property type="evidence" value="ECO:0007669"/>
    <property type="project" value="InterPro"/>
</dbReference>
<reference evidence="5" key="1">
    <citation type="submission" date="2020-10" db="EMBL/GenBank/DDBJ databases">
        <authorList>
            <person name="Gilroy R."/>
        </authorList>
    </citation>
    <scope>NUCLEOTIDE SEQUENCE</scope>
    <source>
        <strain evidence="5">ChiSjej1B19-3389</strain>
    </source>
</reference>
<feature type="chain" id="PRO_5038648987" evidence="3">
    <location>
        <begin position="21"/>
        <end position="282"/>
    </location>
</feature>
<evidence type="ECO:0000313" key="5">
    <source>
        <dbReference type="EMBL" id="HIQ81144.1"/>
    </source>
</evidence>
<dbReference type="PANTHER" id="PTHR34216">
    <property type="match status" value="1"/>
</dbReference>
<keyword evidence="2 3" id="KW-0732">Signal</keyword>
<comment type="subcellular location">
    <subcellularLocation>
        <location evidence="1">Secreted</location>
    </subcellularLocation>
</comment>
<dbReference type="PROSITE" id="PS51677">
    <property type="entry name" value="NODB"/>
    <property type="match status" value="1"/>
</dbReference>
<accession>A0A9D0ZJ01</accession>
<name>A0A9D0ZJ01_9FIRM</name>
<comment type="caution">
    <text evidence="5">The sequence shown here is derived from an EMBL/GenBank/DDBJ whole genome shotgun (WGS) entry which is preliminary data.</text>
</comment>
<dbReference type="InterPro" id="IPR051398">
    <property type="entry name" value="Polysacch_Deacetylase"/>
</dbReference>
<reference evidence="5" key="2">
    <citation type="journal article" date="2021" name="PeerJ">
        <title>Extensive microbial diversity within the chicken gut microbiome revealed by metagenomics and culture.</title>
        <authorList>
            <person name="Gilroy R."/>
            <person name="Ravi A."/>
            <person name="Getino M."/>
            <person name="Pursley I."/>
            <person name="Horton D.L."/>
            <person name="Alikhan N.F."/>
            <person name="Baker D."/>
            <person name="Gharbi K."/>
            <person name="Hall N."/>
            <person name="Watson M."/>
            <person name="Adriaenssens E.M."/>
            <person name="Foster-Nyarko E."/>
            <person name="Jarju S."/>
            <person name="Secka A."/>
            <person name="Antonio M."/>
            <person name="Oren A."/>
            <person name="Chaudhuri R.R."/>
            <person name="La Ragione R."/>
            <person name="Hildebrand F."/>
            <person name="Pallen M.J."/>
        </authorList>
    </citation>
    <scope>NUCLEOTIDE SEQUENCE</scope>
    <source>
        <strain evidence="5">ChiSjej1B19-3389</strain>
    </source>
</reference>
<feature type="signal peptide" evidence="3">
    <location>
        <begin position="1"/>
        <end position="20"/>
    </location>
</feature>
<dbReference type="InterPro" id="IPR002509">
    <property type="entry name" value="NODB_dom"/>
</dbReference>
<evidence type="ECO:0000259" key="4">
    <source>
        <dbReference type="PROSITE" id="PS51677"/>
    </source>
</evidence>
<dbReference type="GO" id="GO:0005576">
    <property type="term" value="C:extracellular region"/>
    <property type="evidence" value="ECO:0007669"/>
    <property type="project" value="UniProtKB-SubCell"/>
</dbReference>
<sequence length="282" mass="31750">MVCVLCLALVILGGMFMVSGNDPAVTASAQPGKERINVPIIMYHAILKDPALQGEYVIDPNTFETDLKYITEHGFHTVVMADLIDYVYKGKDLPEKPIMITFDDGYYNNYLYAFPLLKKYNCKMVLSPIGIYTDQYSKTIDVSAYYSNATWENLEEMALSGYVELQNHSYNLHKRSGARLGAKQKAGESEAEYKEILAADLKKAQERFQDELSVTPNTFTYPFGVISNASLDVIKELGFKATLTCEERVNSLTKGDKKCLYGLGRYLRGNQMTTEAFFAKFT</sequence>
<protein>
    <submittedName>
        <fullName evidence="5">Polysaccharide deacetylase family protein</fullName>
    </submittedName>
</protein>
<dbReference type="PANTHER" id="PTHR34216:SF3">
    <property type="entry name" value="POLY-BETA-1,6-N-ACETYL-D-GLUCOSAMINE N-DEACETYLASE"/>
    <property type="match status" value="1"/>
</dbReference>
<dbReference type="AlphaFoldDB" id="A0A9D0ZJ01"/>
<feature type="domain" description="NodB homology" evidence="4">
    <location>
        <begin position="96"/>
        <end position="282"/>
    </location>
</feature>
<evidence type="ECO:0000256" key="3">
    <source>
        <dbReference type="SAM" id="SignalP"/>
    </source>
</evidence>
<dbReference type="Pfam" id="PF01522">
    <property type="entry name" value="Polysacc_deac_1"/>
    <property type="match status" value="1"/>
</dbReference>
<dbReference type="SUPFAM" id="SSF88713">
    <property type="entry name" value="Glycoside hydrolase/deacetylase"/>
    <property type="match status" value="1"/>
</dbReference>
<dbReference type="InterPro" id="IPR011330">
    <property type="entry name" value="Glyco_hydro/deAcase_b/a-brl"/>
</dbReference>
<dbReference type="EMBL" id="DVFW01000041">
    <property type="protein sequence ID" value="HIQ81144.1"/>
    <property type="molecule type" value="Genomic_DNA"/>
</dbReference>
<evidence type="ECO:0000256" key="2">
    <source>
        <dbReference type="ARBA" id="ARBA00022729"/>
    </source>
</evidence>
<organism evidence="5 6">
    <name type="scientific">Candidatus Scatavimonas merdigallinarum</name>
    <dbReference type="NCBI Taxonomy" id="2840914"/>
    <lineage>
        <taxon>Bacteria</taxon>
        <taxon>Bacillati</taxon>
        <taxon>Bacillota</taxon>
        <taxon>Clostridia</taxon>
        <taxon>Eubacteriales</taxon>
        <taxon>Oscillospiraceae</taxon>
        <taxon>Oscillospiraceae incertae sedis</taxon>
        <taxon>Candidatus Scatavimonas</taxon>
    </lineage>
</organism>
<gene>
    <name evidence="5" type="ORF">IAD32_07695</name>
</gene>
<dbReference type="Gene3D" id="3.20.20.370">
    <property type="entry name" value="Glycoside hydrolase/deacetylase"/>
    <property type="match status" value="1"/>
</dbReference>
<evidence type="ECO:0000256" key="1">
    <source>
        <dbReference type="ARBA" id="ARBA00004613"/>
    </source>
</evidence>
<dbReference type="Proteomes" id="UP000886787">
    <property type="component" value="Unassembled WGS sequence"/>
</dbReference>
<proteinExistence type="predicted"/>
<dbReference type="GO" id="GO:0016810">
    <property type="term" value="F:hydrolase activity, acting on carbon-nitrogen (but not peptide) bonds"/>
    <property type="evidence" value="ECO:0007669"/>
    <property type="project" value="InterPro"/>
</dbReference>
<evidence type="ECO:0000313" key="6">
    <source>
        <dbReference type="Proteomes" id="UP000886787"/>
    </source>
</evidence>